<protein>
    <submittedName>
        <fullName evidence="1">Uncharacterized protein</fullName>
    </submittedName>
</protein>
<evidence type="ECO:0000313" key="2">
    <source>
        <dbReference type="Proteomes" id="UP000053989"/>
    </source>
</evidence>
<reference evidence="1 2" key="1">
    <citation type="submission" date="2014-04" db="EMBL/GenBank/DDBJ databases">
        <authorList>
            <consortium name="DOE Joint Genome Institute"/>
            <person name="Kuo A."/>
            <person name="Kohler A."/>
            <person name="Nagy L.G."/>
            <person name="Floudas D."/>
            <person name="Copeland A."/>
            <person name="Barry K.W."/>
            <person name="Cichocki N."/>
            <person name="Veneault-Fourrey C."/>
            <person name="LaButti K."/>
            <person name="Lindquist E.A."/>
            <person name="Lipzen A."/>
            <person name="Lundell T."/>
            <person name="Morin E."/>
            <person name="Murat C."/>
            <person name="Sun H."/>
            <person name="Tunlid A."/>
            <person name="Henrissat B."/>
            <person name="Grigoriev I.V."/>
            <person name="Hibbett D.S."/>
            <person name="Martin F."/>
            <person name="Nordberg H.P."/>
            <person name="Cantor M.N."/>
            <person name="Hua S.X."/>
        </authorList>
    </citation>
    <scope>NUCLEOTIDE SEQUENCE [LARGE SCALE GENOMIC DNA]</scope>
    <source>
        <strain evidence="1 2">Foug A</strain>
    </source>
</reference>
<proteinExistence type="predicted"/>
<name>A0A0C3D200_9AGAM</name>
<evidence type="ECO:0000313" key="1">
    <source>
        <dbReference type="EMBL" id="KIM50106.1"/>
    </source>
</evidence>
<organism evidence="1 2">
    <name type="scientific">Scleroderma citrinum Foug A</name>
    <dbReference type="NCBI Taxonomy" id="1036808"/>
    <lineage>
        <taxon>Eukaryota</taxon>
        <taxon>Fungi</taxon>
        <taxon>Dikarya</taxon>
        <taxon>Basidiomycota</taxon>
        <taxon>Agaricomycotina</taxon>
        <taxon>Agaricomycetes</taxon>
        <taxon>Agaricomycetidae</taxon>
        <taxon>Boletales</taxon>
        <taxon>Sclerodermatineae</taxon>
        <taxon>Sclerodermataceae</taxon>
        <taxon>Scleroderma</taxon>
    </lineage>
</organism>
<dbReference type="InParanoid" id="A0A0C3D200"/>
<dbReference type="OrthoDB" id="2693142at2759"/>
<dbReference type="EMBL" id="KN822711">
    <property type="protein sequence ID" value="KIM50106.1"/>
    <property type="molecule type" value="Genomic_DNA"/>
</dbReference>
<gene>
    <name evidence="1" type="ORF">SCLCIDRAFT_34653</name>
</gene>
<dbReference type="Proteomes" id="UP000053989">
    <property type="component" value="Unassembled WGS sequence"/>
</dbReference>
<reference evidence="2" key="2">
    <citation type="submission" date="2015-01" db="EMBL/GenBank/DDBJ databases">
        <title>Evolutionary Origins and Diversification of the Mycorrhizal Mutualists.</title>
        <authorList>
            <consortium name="DOE Joint Genome Institute"/>
            <consortium name="Mycorrhizal Genomics Consortium"/>
            <person name="Kohler A."/>
            <person name="Kuo A."/>
            <person name="Nagy L.G."/>
            <person name="Floudas D."/>
            <person name="Copeland A."/>
            <person name="Barry K.W."/>
            <person name="Cichocki N."/>
            <person name="Veneault-Fourrey C."/>
            <person name="LaButti K."/>
            <person name="Lindquist E.A."/>
            <person name="Lipzen A."/>
            <person name="Lundell T."/>
            <person name="Morin E."/>
            <person name="Murat C."/>
            <person name="Riley R."/>
            <person name="Ohm R."/>
            <person name="Sun H."/>
            <person name="Tunlid A."/>
            <person name="Henrissat B."/>
            <person name="Grigoriev I.V."/>
            <person name="Hibbett D.S."/>
            <person name="Martin F."/>
        </authorList>
    </citation>
    <scope>NUCLEOTIDE SEQUENCE [LARGE SCALE GENOMIC DNA]</scope>
    <source>
        <strain evidence="2">Foug A</strain>
    </source>
</reference>
<keyword evidence="2" id="KW-1185">Reference proteome</keyword>
<dbReference type="AlphaFoldDB" id="A0A0C3D200"/>
<sequence>MDGINPEHAPQLIDDELGDEMDEYGYSGLDQVLDNMEEGVVFTLRYPNNEDALAPEDLEDADL</sequence>
<dbReference type="HOGENOM" id="CLU_2887137_0_0_1"/>
<accession>A0A0C3D200</accession>